<keyword evidence="3" id="KW-1185">Reference proteome</keyword>
<comment type="caution">
    <text evidence="2">The sequence shown here is derived from an EMBL/GenBank/DDBJ whole genome shotgun (WGS) entry which is preliminary data.</text>
</comment>
<evidence type="ECO:0000313" key="3">
    <source>
        <dbReference type="Proteomes" id="UP000539313"/>
    </source>
</evidence>
<dbReference type="Proteomes" id="UP000539313">
    <property type="component" value="Unassembled WGS sequence"/>
</dbReference>
<name>A0A7W3MZX8_9ACTN</name>
<dbReference type="AlphaFoldDB" id="A0A7W3MZX8"/>
<protein>
    <submittedName>
        <fullName evidence="2">Uncharacterized protein</fullName>
    </submittedName>
</protein>
<gene>
    <name evidence="2" type="ORF">HNR21_003855</name>
</gene>
<dbReference type="RefSeq" id="WP_119730881.1">
    <property type="nucleotide sequence ID" value="NZ_JACJII010000001.1"/>
</dbReference>
<sequence>MNLLTKALASWITAAALTAAAYPLILRKRCLTWGSYPEEAEAILPGDDLLPDPDHQTTRAVTIAAPPEAVWPLLTGPHPGMRPARRTPARSLVYRTENRLRSFTLHPTGEATRLIARTRTRHPGRPARLLTILKEPTDLLRERRLLLTLKQRAEAATPPRRPLHLVPQTDTEQ</sequence>
<accession>A0A7W3MZX8</accession>
<feature type="region of interest" description="Disordered" evidence="1">
    <location>
        <begin position="151"/>
        <end position="173"/>
    </location>
</feature>
<proteinExistence type="predicted"/>
<organism evidence="2 3">
    <name type="scientific">Thermomonospora cellulosilytica</name>
    <dbReference type="NCBI Taxonomy" id="1411118"/>
    <lineage>
        <taxon>Bacteria</taxon>
        <taxon>Bacillati</taxon>
        <taxon>Actinomycetota</taxon>
        <taxon>Actinomycetes</taxon>
        <taxon>Streptosporangiales</taxon>
        <taxon>Thermomonosporaceae</taxon>
        <taxon>Thermomonospora</taxon>
    </lineage>
</organism>
<dbReference type="SUPFAM" id="SSF55961">
    <property type="entry name" value="Bet v1-like"/>
    <property type="match status" value="1"/>
</dbReference>
<evidence type="ECO:0000313" key="2">
    <source>
        <dbReference type="EMBL" id="MBA9004973.1"/>
    </source>
</evidence>
<dbReference type="EMBL" id="JACJII010000001">
    <property type="protein sequence ID" value="MBA9004973.1"/>
    <property type="molecule type" value="Genomic_DNA"/>
</dbReference>
<evidence type="ECO:0000256" key="1">
    <source>
        <dbReference type="SAM" id="MobiDB-lite"/>
    </source>
</evidence>
<reference evidence="2 3" key="1">
    <citation type="submission" date="2020-08" db="EMBL/GenBank/DDBJ databases">
        <title>Sequencing the genomes of 1000 actinobacteria strains.</title>
        <authorList>
            <person name="Klenk H.-P."/>
        </authorList>
    </citation>
    <scope>NUCLEOTIDE SEQUENCE [LARGE SCALE GENOMIC DNA]</scope>
    <source>
        <strain evidence="2 3">DSM 45823</strain>
    </source>
</reference>